<dbReference type="AlphaFoldDB" id="A0AAQ3ULM9"/>
<evidence type="ECO:0000259" key="2">
    <source>
        <dbReference type="PROSITE" id="PS50158"/>
    </source>
</evidence>
<keyword evidence="1" id="KW-0863">Zinc-finger</keyword>
<feature type="non-terminal residue" evidence="3">
    <location>
        <position position="1"/>
    </location>
</feature>
<dbReference type="SUPFAM" id="SSF57756">
    <property type="entry name" value="Retrovirus zinc finger-like domains"/>
    <property type="match status" value="5"/>
</dbReference>
<dbReference type="PANTHER" id="PTHR23002">
    <property type="entry name" value="ZINC FINGER CCHC DOMAIN CONTAINING PROTEIN"/>
    <property type="match status" value="1"/>
</dbReference>
<dbReference type="Pfam" id="PF00098">
    <property type="entry name" value="zf-CCHC"/>
    <property type="match status" value="3"/>
</dbReference>
<keyword evidence="4" id="KW-1185">Reference proteome</keyword>
<dbReference type="GO" id="GO:0003676">
    <property type="term" value="F:nucleic acid binding"/>
    <property type="evidence" value="ECO:0007669"/>
    <property type="project" value="InterPro"/>
</dbReference>
<organism evidence="3 4">
    <name type="scientific">Paspalum notatum var. saurae</name>
    <dbReference type="NCBI Taxonomy" id="547442"/>
    <lineage>
        <taxon>Eukaryota</taxon>
        <taxon>Viridiplantae</taxon>
        <taxon>Streptophyta</taxon>
        <taxon>Embryophyta</taxon>
        <taxon>Tracheophyta</taxon>
        <taxon>Spermatophyta</taxon>
        <taxon>Magnoliopsida</taxon>
        <taxon>Liliopsida</taxon>
        <taxon>Poales</taxon>
        <taxon>Poaceae</taxon>
        <taxon>PACMAD clade</taxon>
        <taxon>Panicoideae</taxon>
        <taxon>Andropogonodae</taxon>
        <taxon>Paspaleae</taxon>
        <taxon>Paspalinae</taxon>
        <taxon>Paspalum</taxon>
    </lineage>
</organism>
<evidence type="ECO:0000313" key="3">
    <source>
        <dbReference type="EMBL" id="WVZ94485.1"/>
    </source>
</evidence>
<dbReference type="InterPro" id="IPR036875">
    <property type="entry name" value="Znf_CCHC_sf"/>
</dbReference>
<accession>A0AAQ3ULM9</accession>
<protein>
    <recommendedName>
        <fullName evidence="2">CCHC-type domain-containing protein</fullName>
    </recommendedName>
</protein>
<proteinExistence type="predicted"/>
<feature type="domain" description="CCHC-type" evidence="2">
    <location>
        <begin position="415"/>
        <end position="430"/>
    </location>
</feature>
<feature type="domain" description="CCHC-type" evidence="2">
    <location>
        <begin position="546"/>
        <end position="561"/>
    </location>
</feature>
<feature type="domain" description="CCHC-type" evidence="2">
    <location>
        <begin position="466"/>
        <end position="481"/>
    </location>
</feature>
<dbReference type="Proteomes" id="UP001341281">
    <property type="component" value="Chromosome 09"/>
</dbReference>
<feature type="domain" description="CCHC-type" evidence="2">
    <location>
        <begin position="369"/>
        <end position="384"/>
    </location>
</feature>
<keyword evidence="1" id="KW-0862">Zinc</keyword>
<dbReference type="InterPro" id="IPR051714">
    <property type="entry name" value="Znf_CCHC_NABP"/>
</dbReference>
<evidence type="ECO:0000256" key="1">
    <source>
        <dbReference type="PROSITE-ProRule" id="PRU00047"/>
    </source>
</evidence>
<dbReference type="Gene3D" id="4.10.60.10">
    <property type="entry name" value="Zinc finger, CCHC-type"/>
    <property type="match status" value="4"/>
</dbReference>
<evidence type="ECO:0000313" key="4">
    <source>
        <dbReference type="Proteomes" id="UP001341281"/>
    </source>
</evidence>
<dbReference type="GO" id="GO:0008270">
    <property type="term" value="F:zinc ion binding"/>
    <property type="evidence" value="ECO:0007669"/>
    <property type="project" value="UniProtKB-KW"/>
</dbReference>
<dbReference type="EMBL" id="CP144753">
    <property type="protein sequence ID" value="WVZ94485.1"/>
    <property type="molecule type" value="Genomic_DNA"/>
</dbReference>
<gene>
    <name evidence="3" type="ORF">U9M48_040372</name>
</gene>
<keyword evidence="1" id="KW-0479">Metal-binding</keyword>
<dbReference type="InterPro" id="IPR001878">
    <property type="entry name" value="Znf_CCHC"/>
</dbReference>
<sequence>ADRREEVPVPIHSHAAVPLLVEPRLSILSPLSPVKSAPPCPFPSPATTSLLPLALGPSPPEPLPLPAPLLLHPPRLCYLAAACSLADACSRVPGAVPDRQDAGVLLSFLATGRLSPRPFWPPLPAVPLSHGSQESIKDDHSLHIGIKRKTTSGAILQNPNGQHEIRGIHSTELPFPDYISWYVKDRLAGKITCMVCGEEGHYTCDCPMKDREEKVICILCNRVGHCHLWCCRNNVSENQACRRCGEKGHYTNKDLDEKYTISNLSCSSCDISHPLGKCPMGKITCFLCEGKDHVPAQCHLSPVLTVITQVHRKSFRAAMEQAMAEKSRRTVTTDKQSREIEPYDDSPGCLLTTVAREDEPLTVVPRVTCFNCNYEGHYANQCPKKTQLGELEKYDVTCSNFQANRCRKKMPRLTCFNCNYEGHYADQCPKKPQLGVEQYDVTCSNFQANRYREKISGALELCDITCFNCNDKGHYARNCSKEKPPRELVTYRDNHGYQSKGGSGMAPDVSSFSHGVQDQCDSMSLIRRQIPAMTGVELTRAQRVTCFNCHDVGHYTKMCPREKAPKKLGRGNINCLFCNGKHYTIRCPKRLFQKQKRMS</sequence>
<feature type="domain" description="CCHC-type" evidence="2">
    <location>
        <begin position="193"/>
        <end position="207"/>
    </location>
</feature>
<name>A0AAQ3ULM9_PASNO</name>
<reference evidence="3 4" key="1">
    <citation type="submission" date="2024-02" db="EMBL/GenBank/DDBJ databases">
        <title>High-quality chromosome-scale genome assembly of Pensacola bahiagrass (Paspalum notatum Flugge var. saurae).</title>
        <authorList>
            <person name="Vega J.M."/>
            <person name="Podio M."/>
            <person name="Orjuela J."/>
            <person name="Siena L.A."/>
            <person name="Pessino S.C."/>
            <person name="Combes M.C."/>
            <person name="Mariac C."/>
            <person name="Albertini E."/>
            <person name="Pupilli F."/>
            <person name="Ortiz J.P.A."/>
            <person name="Leblanc O."/>
        </authorList>
    </citation>
    <scope>NUCLEOTIDE SEQUENCE [LARGE SCALE GENOMIC DNA]</scope>
    <source>
        <strain evidence="3">R1</strain>
        <tissue evidence="3">Leaf</tissue>
    </source>
</reference>
<dbReference type="SMART" id="SM00343">
    <property type="entry name" value="ZnF_C2HC"/>
    <property type="match status" value="7"/>
</dbReference>
<dbReference type="PROSITE" id="PS50158">
    <property type="entry name" value="ZF_CCHC"/>
    <property type="match status" value="5"/>
</dbReference>